<accession>A0A0C1FIC1</accession>
<protein>
    <submittedName>
        <fullName evidence="2">Uncharacterized protein</fullName>
    </submittedName>
</protein>
<gene>
    <name evidence="2" type="ORF">OC25_21105</name>
</gene>
<feature type="signal peptide" evidence="1">
    <location>
        <begin position="1"/>
        <end position="22"/>
    </location>
</feature>
<organism evidence="2 3">
    <name type="scientific">Pedobacter kyungheensis</name>
    <dbReference type="NCBI Taxonomy" id="1069985"/>
    <lineage>
        <taxon>Bacteria</taxon>
        <taxon>Pseudomonadati</taxon>
        <taxon>Bacteroidota</taxon>
        <taxon>Sphingobacteriia</taxon>
        <taxon>Sphingobacteriales</taxon>
        <taxon>Sphingobacteriaceae</taxon>
        <taxon>Pedobacter</taxon>
    </lineage>
</organism>
<evidence type="ECO:0000313" key="3">
    <source>
        <dbReference type="Proteomes" id="UP000031246"/>
    </source>
</evidence>
<comment type="caution">
    <text evidence="2">The sequence shown here is derived from an EMBL/GenBank/DDBJ whole genome shotgun (WGS) entry which is preliminary data.</text>
</comment>
<dbReference type="EMBL" id="JSYN01000028">
    <property type="protein sequence ID" value="KIA91548.1"/>
    <property type="molecule type" value="Genomic_DNA"/>
</dbReference>
<dbReference type="Proteomes" id="UP000031246">
    <property type="component" value="Unassembled WGS sequence"/>
</dbReference>
<reference evidence="2 3" key="1">
    <citation type="submission" date="2014-10" db="EMBL/GenBank/DDBJ databases">
        <title>Pedobacter Kyungheensis.</title>
        <authorList>
            <person name="Anderson B.M."/>
            <person name="Newman J.D."/>
        </authorList>
    </citation>
    <scope>NUCLEOTIDE SEQUENCE [LARGE SCALE GENOMIC DNA]</scope>
    <source>
        <strain evidence="2 3">KACC 16221</strain>
    </source>
</reference>
<keyword evidence="1" id="KW-0732">Signal</keyword>
<name>A0A0C1FIC1_9SPHI</name>
<proteinExistence type="predicted"/>
<sequence length="67" mass="7934">MYYRNKQKIRLFLASCFRNVFAFVVDELPIRETGWWATNHGFTQIHQESNPCLVAHQTIMNNLAYIS</sequence>
<keyword evidence="3" id="KW-1185">Reference proteome</keyword>
<evidence type="ECO:0000256" key="1">
    <source>
        <dbReference type="SAM" id="SignalP"/>
    </source>
</evidence>
<evidence type="ECO:0000313" key="2">
    <source>
        <dbReference type="EMBL" id="KIA91548.1"/>
    </source>
</evidence>
<dbReference type="AlphaFoldDB" id="A0A0C1FIC1"/>
<feature type="chain" id="PRO_5002132372" evidence="1">
    <location>
        <begin position="23"/>
        <end position="67"/>
    </location>
</feature>